<comment type="caution">
    <text evidence="2">The sequence shown here is derived from an EMBL/GenBank/DDBJ whole genome shotgun (WGS) entry which is preliminary data.</text>
</comment>
<keyword evidence="3" id="KW-1185">Reference proteome</keyword>
<sequence length="251" mass="28534">MDFSPAELLQDPRLTTDYAEPCAKHLNMEQFITKVLAYRTYYQTILGNAQKNPRPGNPPTYDTDLITQGQKDVAAVNILMERLQGESASSYPCPNTDCYAHNKIPDLTHVEDGLFIWHRTDTTHNPPTTINSSKKKTDQEGFTSPSKTKKFKLTDHPNVRTENPIPLSNKFDALAPMDTDPPITTQKQISIKKIPPIMLKYESTYSNLTTDLLSKYPDLTFKLAGDFLKIFTTNSDHYREITNYLTKKGQQ</sequence>
<organism evidence="2 3">
    <name type="scientific">Trichonephila clavata</name>
    <name type="common">Joro spider</name>
    <name type="synonym">Nephila clavata</name>
    <dbReference type="NCBI Taxonomy" id="2740835"/>
    <lineage>
        <taxon>Eukaryota</taxon>
        <taxon>Metazoa</taxon>
        <taxon>Ecdysozoa</taxon>
        <taxon>Arthropoda</taxon>
        <taxon>Chelicerata</taxon>
        <taxon>Arachnida</taxon>
        <taxon>Araneae</taxon>
        <taxon>Araneomorphae</taxon>
        <taxon>Entelegynae</taxon>
        <taxon>Araneoidea</taxon>
        <taxon>Nephilidae</taxon>
        <taxon>Trichonephila</taxon>
    </lineage>
</organism>
<accession>A0A8X6G9S3</accession>
<gene>
    <name evidence="2" type="ORF">TNCT_207961</name>
</gene>
<feature type="region of interest" description="Disordered" evidence="1">
    <location>
        <begin position="125"/>
        <end position="151"/>
    </location>
</feature>
<reference evidence="2" key="1">
    <citation type="submission" date="2020-07" db="EMBL/GenBank/DDBJ databases">
        <title>Multicomponent nature underlies the extraordinary mechanical properties of spider dragline silk.</title>
        <authorList>
            <person name="Kono N."/>
            <person name="Nakamura H."/>
            <person name="Mori M."/>
            <person name="Yoshida Y."/>
            <person name="Ohtoshi R."/>
            <person name="Malay A.D."/>
            <person name="Moran D.A.P."/>
            <person name="Tomita M."/>
            <person name="Numata K."/>
            <person name="Arakawa K."/>
        </authorList>
    </citation>
    <scope>NUCLEOTIDE SEQUENCE</scope>
</reference>
<dbReference type="Proteomes" id="UP000887116">
    <property type="component" value="Unassembled WGS sequence"/>
</dbReference>
<evidence type="ECO:0000313" key="3">
    <source>
        <dbReference type="Proteomes" id="UP000887116"/>
    </source>
</evidence>
<evidence type="ECO:0000256" key="1">
    <source>
        <dbReference type="SAM" id="MobiDB-lite"/>
    </source>
</evidence>
<proteinExistence type="predicted"/>
<dbReference type="EMBL" id="BMAO01005118">
    <property type="protein sequence ID" value="GFQ99147.1"/>
    <property type="molecule type" value="Genomic_DNA"/>
</dbReference>
<protein>
    <submittedName>
        <fullName evidence="2">Uncharacterized protein</fullName>
    </submittedName>
</protein>
<evidence type="ECO:0000313" key="2">
    <source>
        <dbReference type="EMBL" id="GFQ99147.1"/>
    </source>
</evidence>
<name>A0A8X6G9S3_TRICU</name>
<dbReference type="AlphaFoldDB" id="A0A8X6G9S3"/>